<dbReference type="Proteomes" id="UP000007726">
    <property type="component" value="Chromosome"/>
</dbReference>
<dbReference type="SUPFAM" id="SSF56037">
    <property type="entry name" value="PheT/TilS domain"/>
    <property type="match status" value="1"/>
</dbReference>
<name>B8FSM8_DESHD</name>
<dbReference type="Pfam" id="PF03483">
    <property type="entry name" value="B3_4"/>
    <property type="match status" value="1"/>
</dbReference>
<evidence type="ECO:0000313" key="3">
    <source>
        <dbReference type="Proteomes" id="UP000007726"/>
    </source>
</evidence>
<organism evidence="2 3">
    <name type="scientific">Desulfitobacterium hafniense (strain DSM 10664 / DCB-2)</name>
    <dbReference type="NCBI Taxonomy" id="272564"/>
    <lineage>
        <taxon>Bacteria</taxon>
        <taxon>Bacillati</taxon>
        <taxon>Bacillota</taxon>
        <taxon>Clostridia</taxon>
        <taxon>Eubacteriales</taxon>
        <taxon>Desulfitobacteriaceae</taxon>
        <taxon>Desulfitobacterium</taxon>
    </lineage>
</organism>
<dbReference type="PANTHER" id="PTHR39209:SF2">
    <property type="entry name" value="CYTOPLASMIC PROTEIN"/>
    <property type="match status" value="1"/>
</dbReference>
<gene>
    <name evidence="2" type="ordered locus">Dhaf_2205</name>
</gene>
<dbReference type="PANTHER" id="PTHR39209">
    <property type="match status" value="1"/>
</dbReference>
<dbReference type="Gene3D" id="3.50.40.10">
    <property type="entry name" value="Phenylalanyl-trna Synthetase, Chain B, domain 3"/>
    <property type="match status" value="1"/>
</dbReference>
<reference evidence="2 3" key="1">
    <citation type="journal article" date="2012" name="BMC Microbiol.">
        <title>Genome sequence of Desulfitobacterium hafniense DCB-2, a Gram-positive anaerobe capable of dehalogenation and metal reduction.</title>
        <authorList>
            <person name="Kim S.H."/>
            <person name="Harzman C."/>
            <person name="Davis J.K."/>
            <person name="Hutcheson R."/>
            <person name="Broderick J.B."/>
            <person name="Marsh T.L."/>
            <person name="Tiedje J.M."/>
        </authorList>
    </citation>
    <scope>NUCLEOTIDE SEQUENCE [LARGE SCALE GENOMIC DNA]</scope>
    <source>
        <strain evidence="3">DSM 10664 / DCB-2</strain>
    </source>
</reference>
<dbReference type="EMBL" id="CP001336">
    <property type="protein sequence ID" value="ACL20239.1"/>
    <property type="molecule type" value="Genomic_DNA"/>
</dbReference>
<dbReference type="GO" id="GO:0004826">
    <property type="term" value="F:phenylalanine-tRNA ligase activity"/>
    <property type="evidence" value="ECO:0007669"/>
    <property type="project" value="InterPro"/>
</dbReference>
<dbReference type="GO" id="GO:0003723">
    <property type="term" value="F:RNA binding"/>
    <property type="evidence" value="ECO:0007669"/>
    <property type="project" value="InterPro"/>
</dbReference>
<dbReference type="InterPro" id="IPR020825">
    <property type="entry name" value="Phe-tRNA_synthase-like_B3/B4"/>
</dbReference>
<dbReference type="KEGG" id="dhd:Dhaf_2205"/>
<evidence type="ECO:0000313" key="2">
    <source>
        <dbReference type="EMBL" id="ACL20239.1"/>
    </source>
</evidence>
<dbReference type="SMART" id="SM00873">
    <property type="entry name" value="B3_4"/>
    <property type="match status" value="1"/>
</dbReference>
<feature type="domain" description="B3/B4 tRNA-binding" evidence="1">
    <location>
        <begin position="61"/>
        <end position="209"/>
    </location>
</feature>
<sequence length="221" mass="24438">MKISISDELVSLCPGAALGVLFYKAAVMPSTPKLISLFDDTITTLAKDYSTETIAQNPHIAATRQAYKALGKSPHDYRNAAEAMLRRIVQGKGLYRINNIVEINNLISISSGYSIGSYDTKQLQGNLELRRAEKGTHYDGIGKSAVNIEYLPTLYDQSGPFGNPSSDSRRAMIQPGEHEIATIIYSFDGTEELDYWLERLASYLKDYCGVVEAKTLIVKKC</sequence>
<accession>B8FSM8</accession>
<dbReference type="RefSeq" id="WP_015943920.1">
    <property type="nucleotide sequence ID" value="NC_011830.1"/>
</dbReference>
<dbReference type="HOGENOM" id="CLU_076869_2_1_9"/>
<protein>
    <submittedName>
        <fullName evidence="2">B3/4 domain protein</fullName>
    </submittedName>
</protein>
<dbReference type="AlphaFoldDB" id="B8FSM8"/>
<evidence type="ECO:0000259" key="1">
    <source>
        <dbReference type="SMART" id="SM00873"/>
    </source>
</evidence>
<proteinExistence type="predicted"/>
<dbReference type="InterPro" id="IPR005146">
    <property type="entry name" value="B3/B4_tRNA-bd"/>
</dbReference>